<dbReference type="AlphaFoldDB" id="A0A484LKT4"/>
<feature type="region of interest" description="Disordered" evidence="1">
    <location>
        <begin position="235"/>
        <end position="274"/>
    </location>
</feature>
<organism evidence="2 3">
    <name type="scientific">Cuscuta campestris</name>
    <dbReference type="NCBI Taxonomy" id="132261"/>
    <lineage>
        <taxon>Eukaryota</taxon>
        <taxon>Viridiplantae</taxon>
        <taxon>Streptophyta</taxon>
        <taxon>Embryophyta</taxon>
        <taxon>Tracheophyta</taxon>
        <taxon>Spermatophyta</taxon>
        <taxon>Magnoliopsida</taxon>
        <taxon>eudicotyledons</taxon>
        <taxon>Gunneridae</taxon>
        <taxon>Pentapetalae</taxon>
        <taxon>asterids</taxon>
        <taxon>lamiids</taxon>
        <taxon>Solanales</taxon>
        <taxon>Convolvulaceae</taxon>
        <taxon>Cuscuteae</taxon>
        <taxon>Cuscuta</taxon>
        <taxon>Cuscuta subgen. Grammica</taxon>
        <taxon>Cuscuta sect. Cleistogrammica</taxon>
    </lineage>
</organism>
<dbReference type="PANTHER" id="PTHR47481">
    <property type="match status" value="1"/>
</dbReference>
<dbReference type="PANTHER" id="PTHR47481:SF10">
    <property type="entry name" value="COPIA-LIKE POLYPROTEIN_RETROTRANSPOSON"/>
    <property type="match status" value="1"/>
</dbReference>
<dbReference type="Pfam" id="PF14223">
    <property type="entry name" value="Retrotran_gag_2"/>
    <property type="match status" value="1"/>
</dbReference>
<dbReference type="Proteomes" id="UP000595140">
    <property type="component" value="Unassembled WGS sequence"/>
</dbReference>
<proteinExistence type="predicted"/>
<evidence type="ECO:0000313" key="3">
    <source>
        <dbReference type="Proteomes" id="UP000595140"/>
    </source>
</evidence>
<name>A0A484LKT4_9ASTE</name>
<feature type="compositionally biased region" description="Low complexity" evidence="1">
    <location>
        <begin position="236"/>
        <end position="246"/>
    </location>
</feature>
<protein>
    <recommendedName>
        <fullName evidence="4">Retrotransposon gag domain-containing protein</fullName>
    </recommendedName>
</protein>
<sequence>MSEKTSVTGTTSSSPTPHLAFTTILNVKLHVPILLSFSEPNYKKWSRLFLLLIRRFSLGDFLTGKSSPSSADDSEWFQLDTLIQGWILSTVNDEICDLVLSTTNFASELWRAIYNIFHDNKPARVMQLEHQFRTTTKGSLSIAAYCQTLRNLADWLDDVDATIFEQQLVLQVLRGLPDDLRAQTSFLQYQTPPTFLQTRSALLLIEQQRAELGVGSITGDGGTALYADSGGPRWHGSAGCGQSESSSGGGFGQQQQYSRHRGGNGSKVRTTAIGNYKFPTSPPFNLQNILVSPHIIHNLISVRQLTRDNNCSIEFDFTGFSVKDMLTGTVIHRSNNAGPLYPMSQSTAQAQAQVNVVTGMADERKKKKVRGAGKCEKLYKRKREGQPPIELEWERGEPDIYVIPPGGAQHVITVSALRHRAFKTYLRGAYLTEGGEHYSKTPIEPEHWEALSEKNRDIQKKNPYPQYMGRGGYAMLQRELAATSQAQLKKEVTAGTFVPDGHNDVLTRALGTAEHPRRTRGVGSYSGLRKVFKGNMKPRKPEDFASMSQHTPSVAPPYRQCSSRACADFVDFADLTNVDACYLRISDPADYIVAHGSVVPRAPGVVVHGVPLLPHQPPLHTARHGDFSSSKSRPILDVRPTALHSSPVQDVVDRSSYVSFGPRCRELCQWLTRTSDLLTISVILDPESMLYPEEMKLRMHLENIHEFMRWEEVDQTIIIVFLRLLHDHMMEHDITSVGLLCPENMTYVVDFGDHQYLDIALKTYQSRP</sequence>
<gene>
    <name evidence="2" type="ORF">CCAM_LOCUS18777</name>
</gene>
<accession>A0A484LKT4</accession>
<keyword evidence="3" id="KW-1185">Reference proteome</keyword>
<evidence type="ECO:0008006" key="4">
    <source>
        <dbReference type="Google" id="ProtNLM"/>
    </source>
</evidence>
<reference evidence="2 3" key="1">
    <citation type="submission" date="2018-04" db="EMBL/GenBank/DDBJ databases">
        <authorList>
            <person name="Vogel A."/>
        </authorList>
    </citation>
    <scope>NUCLEOTIDE SEQUENCE [LARGE SCALE GENOMIC DNA]</scope>
</reference>
<evidence type="ECO:0000256" key="1">
    <source>
        <dbReference type="SAM" id="MobiDB-lite"/>
    </source>
</evidence>
<dbReference type="EMBL" id="OOIL02001591">
    <property type="protein sequence ID" value="VFQ77001.1"/>
    <property type="molecule type" value="Genomic_DNA"/>
</dbReference>
<dbReference type="OrthoDB" id="97058at2759"/>
<evidence type="ECO:0000313" key="2">
    <source>
        <dbReference type="EMBL" id="VFQ77001.1"/>
    </source>
</evidence>